<keyword evidence="2" id="KW-0808">Transferase</keyword>
<protein>
    <submittedName>
        <fullName evidence="2">Glycosyltransferase EpsH</fullName>
        <ecNumber evidence="2">2.4.-.-</ecNumber>
    </submittedName>
</protein>
<dbReference type="RefSeq" id="WP_069961831.1">
    <property type="nucleotide sequence ID" value="NZ_CP016094.1"/>
</dbReference>
<dbReference type="OrthoDB" id="9770201at2"/>
<feature type="domain" description="Glycosyltransferase 2-like" evidence="1">
    <location>
        <begin position="5"/>
        <end position="164"/>
    </location>
</feature>
<dbReference type="InterPro" id="IPR001173">
    <property type="entry name" value="Glyco_trans_2-like"/>
</dbReference>
<gene>
    <name evidence="2" type="primary">epsH_2</name>
    <name evidence="2" type="ORF">Verru16b_01660</name>
</gene>
<keyword evidence="2" id="KW-0328">Glycosyltransferase</keyword>
<dbReference type="GO" id="GO:0016757">
    <property type="term" value="F:glycosyltransferase activity"/>
    <property type="evidence" value="ECO:0007669"/>
    <property type="project" value="UniProtKB-KW"/>
</dbReference>
<evidence type="ECO:0000313" key="2">
    <source>
        <dbReference type="EMBL" id="AOS44597.1"/>
    </source>
</evidence>
<evidence type="ECO:0000313" key="3">
    <source>
        <dbReference type="Proteomes" id="UP000095228"/>
    </source>
</evidence>
<dbReference type="AlphaFoldDB" id="A0A1D8AUM9"/>
<dbReference type="KEGG" id="obg:Verru16b_01660"/>
<dbReference type="STRING" id="1838286.Verru16b_01660"/>
<evidence type="ECO:0000259" key="1">
    <source>
        <dbReference type="Pfam" id="PF00535"/>
    </source>
</evidence>
<dbReference type="SUPFAM" id="SSF53448">
    <property type="entry name" value="Nucleotide-diphospho-sugar transferases"/>
    <property type="match status" value="1"/>
</dbReference>
<reference evidence="2 3" key="1">
    <citation type="submission" date="2016-06" db="EMBL/GenBank/DDBJ databases">
        <title>Three novel species with peptidoglycan cell walls form the new genus Lacunisphaera gen. nov. in the family Opitutaceae of the verrucomicrobial subdivision 4.</title>
        <authorList>
            <person name="Rast P."/>
            <person name="Gloeckner I."/>
            <person name="Jogler M."/>
            <person name="Boedeker C."/>
            <person name="Jeske O."/>
            <person name="Wiegand S."/>
            <person name="Reinhardt R."/>
            <person name="Schumann P."/>
            <person name="Rohde M."/>
            <person name="Spring S."/>
            <person name="Gloeckner F.O."/>
            <person name="Jogler C."/>
        </authorList>
    </citation>
    <scope>NUCLEOTIDE SEQUENCE [LARGE SCALE GENOMIC DNA]</scope>
    <source>
        <strain evidence="2 3">IG16b</strain>
    </source>
</reference>
<organism evidence="2 3">
    <name type="scientific">Lacunisphaera limnophila</name>
    <dbReference type="NCBI Taxonomy" id="1838286"/>
    <lineage>
        <taxon>Bacteria</taxon>
        <taxon>Pseudomonadati</taxon>
        <taxon>Verrucomicrobiota</taxon>
        <taxon>Opitutia</taxon>
        <taxon>Opitutales</taxon>
        <taxon>Opitutaceae</taxon>
        <taxon>Lacunisphaera</taxon>
    </lineage>
</organism>
<dbReference type="PANTHER" id="PTHR43685:SF2">
    <property type="entry name" value="GLYCOSYLTRANSFERASE 2-LIKE DOMAIN-CONTAINING PROTEIN"/>
    <property type="match status" value="1"/>
</dbReference>
<dbReference type="Proteomes" id="UP000095228">
    <property type="component" value="Chromosome"/>
</dbReference>
<sequence>MPAVSVILVFHRDIRHLRPAIASILNQTLRDLELLLVDNGCGLPAESLGPLAADPRVRWVRLARDDGIGVAANAGVAAARGEFVAIADYDDLSRPNRLERQLAALRADPGLDLVSALADRIDGDDRPISGRCFTLAQPEGFRAYAQYAAPVIHPVAMGRRALFQALPFRPPFRFTSELDFYARAVECARLGVLPEVLLDYRWYPAQTTQHYHANIEQARAMINLLTARRRAGRPEHLAELAAMADGLTPAEFCRRVAACCLVEGYPVPAAYLARRSLALQRTPAAAVAAAGLAVRAWRAAPPAERSLTRRMFLTGPVRALGLVPA</sequence>
<dbReference type="Pfam" id="PF00535">
    <property type="entry name" value="Glycos_transf_2"/>
    <property type="match status" value="1"/>
</dbReference>
<dbReference type="EC" id="2.4.-.-" evidence="2"/>
<keyword evidence="3" id="KW-1185">Reference proteome</keyword>
<name>A0A1D8AUM9_9BACT</name>
<dbReference type="PANTHER" id="PTHR43685">
    <property type="entry name" value="GLYCOSYLTRANSFERASE"/>
    <property type="match status" value="1"/>
</dbReference>
<dbReference type="Gene3D" id="3.90.550.10">
    <property type="entry name" value="Spore Coat Polysaccharide Biosynthesis Protein SpsA, Chain A"/>
    <property type="match status" value="1"/>
</dbReference>
<dbReference type="InterPro" id="IPR029044">
    <property type="entry name" value="Nucleotide-diphossugar_trans"/>
</dbReference>
<dbReference type="InterPro" id="IPR050834">
    <property type="entry name" value="Glycosyltransf_2"/>
</dbReference>
<proteinExistence type="predicted"/>
<accession>A0A1D8AUM9</accession>
<dbReference type="EMBL" id="CP016094">
    <property type="protein sequence ID" value="AOS44597.1"/>
    <property type="molecule type" value="Genomic_DNA"/>
</dbReference>